<evidence type="ECO:0000313" key="2">
    <source>
        <dbReference type="Proteomes" id="UP001320706"/>
    </source>
</evidence>
<proteinExistence type="predicted"/>
<gene>
    <name evidence="1" type="ORF">M8818_001041</name>
</gene>
<dbReference type="Proteomes" id="UP001320706">
    <property type="component" value="Unassembled WGS sequence"/>
</dbReference>
<organism evidence="1 2">
    <name type="scientific">Zalaria obscura</name>
    <dbReference type="NCBI Taxonomy" id="2024903"/>
    <lineage>
        <taxon>Eukaryota</taxon>
        <taxon>Fungi</taxon>
        <taxon>Dikarya</taxon>
        <taxon>Ascomycota</taxon>
        <taxon>Pezizomycotina</taxon>
        <taxon>Dothideomycetes</taxon>
        <taxon>Dothideomycetidae</taxon>
        <taxon>Dothideales</taxon>
        <taxon>Zalariaceae</taxon>
        <taxon>Zalaria</taxon>
    </lineage>
</organism>
<reference evidence="1" key="1">
    <citation type="submission" date="2024-02" db="EMBL/GenBank/DDBJ databases">
        <title>Metagenome Assembled Genome of Zalaria obscura JY119.</title>
        <authorList>
            <person name="Vighnesh L."/>
            <person name="Jagadeeshwari U."/>
            <person name="Venkata Ramana C."/>
            <person name="Sasikala C."/>
        </authorList>
    </citation>
    <scope>NUCLEOTIDE SEQUENCE</scope>
    <source>
        <strain evidence="1">JY119</strain>
    </source>
</reference>
<keyword evidence="2" id="KW-1185">Reference proteome</keyword>
<sequence length="119" mass="12437">MHQGHDQTHVLALAQRAAERRTGFCNHASTLRWPCGATPSLAVCSEKLITAAEGDRTGDAGACRAGSTASSVLPERKHLSGHGVDLRVLQTLREECGFGERAVGGVPESIAGESFEVGA</sequence>
<accession>A0ACC3SLF6</accession>
<name>A0ACC3SLF6_9PEZI</name>
<protein>
    <submittedName>
        <fullName evidence="1">Uncharacterized protein</fullName>
    </submittedName>
</protein>
<dbReference type="EMBL" id="JAMKPW020000004">
    <property type="protein sequence ID" value="KAK8219307.1"/>
    <property type="molecule type" value="Genomic_DNA"/>
</dbReference>
<evidence type="ECO:0000313" key="1">
    <source>
        <dbReference type="EMBL" id="KAK8219307.1"/>
    </source>
</evidence>
<comment type="caution">
    <text evidence="1">The sequence shown here is derived from an EMBL/GenBank/DDBJ whole genome shotgun (WGS) entry which is preliminary data.</text>
</comment>